<dbReference type="Pfam" id="PF07282">
    <property type="entry name" value="Cas12f1-like_TNB"/>
    <property type="match status" value="1"/>
</dbReference>
<name>A0ABV8FIW8_9ACTN</name>
<comment type="similarity">
    <text evidence="1">In the C-terminal section; belongs to the transposase 35 family.</text>
</comment>
<organism evidence="10 11">
    <name type="scientific">Nocardiopsis sediminis</name>
    <dbReference type="NCBI Taxonomy" id="1778267"/>
    <lineage>
        <taxon>Bacteria</taxon>
        <taxon>Bacillati</taxon>
        <taxon>Actinomycetota</taxon>
        <taxon>Actinomycetes</taxon>
        <taxon>Streptosporangiales</taxon>
        <taxon>Nocardiopsidaceae</taxon>
        <taxon>Nocardiopsis</taxon>
    </lineage>
</organism>
<feature type="domain" description="Transposase putative helix-turn-helix" evidence="9">
    <location>
        <begin position="1"/>
        <end position="44"/>
    </location>
</feature>
<dbReference type="Pfam" id="PF12323">
    <property type="entry name" value="HTH_OrfB_IS605"/>
    <property type="match status" value="1"/>
</dbReference>
<dbReference type="NCBIfam" id="NF040570">
    <property type="entry name" value="guided_TnpB"/>
    <property type="match status" value="1"/>
</dbReference>
<evidence type="ECO:0000259" key="9">
    <source>
        <dbReference type="Pfam" id="PF12323"/>
    </source>
</evidence>
<sequence>MKLRYNERIYPTPSQRRDLARFFGCARVVYNDGLRERRTAWHDGEAYISDGTLQKTVITAAKNTPEREWLREAPSVALVQSLRDLHTAYRNFFASKRGIRRGPRIGPPKMKKKSGRQSIRLTRNGFKLQDNGRLSVAKLGDVPVRWSRPLPSEPSSVTIVKDAAGRYFASFVVETQDTPLPELDLEETETGIDLGLSTYAVLRGRKISSPKFFRRQEKKLRRAQRRLSRAETGSSNRRKAKLAVSKIHARIADKRRDFIEQKTTRIVRDSQAVYVEDLNVKGMGSRKGRRAKSVHDQSLGMFARTLEAKCARYGRGFAKVDRWFASTQMCSACGSIEGPKGVEGLRIRSWTCSCGAAHDRDENAEANIRAEGRRIFAAGLAEK</sequence>
<dbReference type="InterPro" id="IPR021027">
    <property type="entry name" value="Transposase_put_HTH"/>
</dbReference>
<evidence type="ECO:0000256" key="2">
    <source>
        <dbReference type="ARBA" id="ARBA00022578"/>
    </source>
</evidence>
<evidence type="ECO:0000313" key="10">
    <source>
        <dbReference type="EMBL" id="MFC3995777.1"/>
    </source>
</evidence>
<dbReference type="Pfam" id="PF01385">
    <property type="entry name" value="OrfB_IS605"/>
    <property type="match status" value="1"/>
</dbReference>
<feature type="domain" description="Probable transposase IS891/IS1136/IS1341" evidence="7">
    <location>
        <begin position="171"/>
        <end position="283"/>
    </location>
</feature>
<keyword evidence="10" id="KW-0255">Endonuclease</keyword>
<gene>
    <name evidence="10" type="ORF">ACFOVU_07615</name>
</gene>
<dbReference type="NCBIfam" id="TIGR01766">
    <property type="entry name" value="IS200/IS605 family accessory protein TnpB-like domain"/>
    <property type="match status" value="1"/>
</dbReference>
<comment type="caution">
    <text evidence="10">The sequence shown here is derived from an EMBL/GenBank/DDBJ whole genome shotgun (WGS) entry which is preliminary data.</text>
</comment>
<keyword evidence="3" id="KW-0479">Metal-binding</keyword>
<feature type="domain" description="Cas12f1-like TNB" evidence="8">
    <location>
        <begin position="300"/>
        <end position="368"/>
    </location>
</feature>
<keyword evidence="10" id="KW-0540">Nuclease</keyword>
<evidence type="ECO:0000256" key="3">
    <source>
        <dbReference type="ARBA" id="ARBA00022723"/>
    </source>
</evidence>
<evidence type="ECO:0000256" key="4">
    <source>
        <dbReference type="ARBA" id="ARBA00022833"/>
    </source>
</evidence>
<dbReference type="InterPro" id="IPR010095">
    <property type="entry name" value="Cas12f1-like_TNB"/>
</dbReference>
<dbReference type="EMBL" id="JBHSBH010000005">
    <property type="protein sequence ID" value="MFC3995777.1"/>
    <property type="molecule type" value="Genomic_DNA"/>
</dbReference>
<evidence type="ECO:0000259" key="8">
    <source>
        <dbReference type="Pfam" id="PF07282"/>
    </source>
</evidence>
<dbReference type="InterPro" id="IPR001959">
    <property type="entry name" value="Transposase"/>
</dbReference>
<evidence type="ECO:0000256" key="1">
    <source>
        <dbReference type="ARBA" id="ARBA00008761"/>
    </source>
</evidence>
<protein>
    <submittedName>
        <fullName evidence="10">RNA-guided endonuclease InsQ/TnpB family protein</fullName>
    </submittedName>
</protein>
<accession>A0ABV8FIW8</accession>
<proteinExistence type="inferred from homology"/>
<reference evidence="11" key="1">
    <citation type="journal article" date="2019" name="Int. J. Syst. Evol. Microbiol.">
        <title>The Global Catalogue of Microorganisms (GCM) 10K type strain sequencing project: providing services to taxonomists for standard genome sequencing and annotation.</title>
        <authorList>
            <consortium name="The Broad Institute Genomics Platform"/>
            <consortium name="The Broad Institute Genome Sequencing Center for Infectious Disease"/>
            <person name="Wu L."/>
            <person name="Ma J."/>
        </authorList>
    </citation>
    <scope>NUCLEOTIDE SEQUENCE [LARGE SCALE GENOMIC DNA]</scope>
    <source>
        <strain evidence="11">TBRC 1826</strain>
    </source>
</reference>
<keyword evidence="6" id="KW-0233">DNA recombination</keyword>
<dbReference type="GO" id="GO:0004519">
    <property type="term" value="F:endonuclease activity"/>
    <property type="evidence" value="ECO:0007669"/>
    <property type="project" value="UniProtKB-KW"/>
</dbReference>
<keyword evidence="5" id="KW-0238">DNA-binding</keyword>
<dbReference type="RefSeq" id="WP_378531252.1">
    <property type="nucleotide sequence ID" value="NZ_JBHSBH010000005.1"/>
</dbReference>
<evidence type="ECO:0000256" key="6">
    <source>
        <dbReference type="ARBA" id="ARBA00023172"/>
    </source>
</evidence>
<evidence type="ECO:0000259" key="7">
    <source>
        <dbReference type="Pfam" id="PF01385"/>
    </source>
</evidence>
<evidence type="ECO:0000313" key="11">
    <source>
        <dbReference type="Proteomes" id="UP001595847"/>
    </source>
</evidence>
<evidence type="ECO:0000256" key="5">
    <source>
        <dbReference type="ARBA" id="ARBA00023125"/>
    </source>
</evidence>
<keyword evidence="10" id="KW-0378">Hydrolase</keyword>
<keyword evidence="4" id="KW-0862">Zinc</keyword>
<dbReference type="Proteomes" id="UP001595847">
    <property type="component" value="Unassembled WGS sequence"/>
</dbReference>
<keyword evidence="11" id="KW-1185">Reference proteome</keyword>
<keyword evidence="2" id="KW-0815">Transposition</keyword>